<evidence type="ECO:0000313" key="2">
    <source>
        <dbReference type="Proteomes" id="UP000030746"/>
    </source>
</evidence>
<evidence type="ECO:0008006" key="3">
    <source>
        <dbReference type="Google" id="ProtNLM"/>
    </source>
</evidence>
<dbReference type="OrthoDB" id="5983572at2759"/>
<dbReference type="EMBL" id="KB203275">
    <property type="protein sequence ID" value="ESO85260.1"/>
    <property type="molecule type" value="Genomic_DNA"/>
</dbReference>
<protein>
    <recommendedName>
        <fullName evidence="3">SH3 domain-containing protein</fullName>
    </recommendedName>
</protein>
<reference evidence="1 2" key="1">
    <citation type="journal article" date="2013" name="Nature">
        <title>Insights into bilaterian evolution from three spiralian genomes.</title>
        <authorList>
            <person name="Simakov O."/>
            <person name="Marletaz F."/>
            <person name="Cho S.J."/>
            <person name="Edsinger-Gonzales E."/>
            <person name="Havlak P."/>
            <person name="Hellsten U."/>
            <person name="Kuo D.H."/>
            <person name="Larsson T."/>
            <person name="Lv J."/>
            <person name="Arendt D."/>
            <person name="Savage R."/>
            <person name="Osoegawa K."/>
            <person name="de Jong P."/>
            <person name="Grimwood J."/>
            <person name="Chapman J.A."/>
            <person name="Shapiro H."/>
            <person name="Aerts A."/>
            <person name="Otillar R.P."/>
            <person name="Terry A.Y."/>
            <person name="Boore J.L."/>
            <person name="Grigoriev I.V."/>
            <person name="Lindberg D.R."/>
            <person name="Seaver E.C."/>
            <person name="Weisblat D.A."/>
            <person name="Putnam N.H."/>
            <person name="Rokhsar D.S."/>
        </authorList>
    </citation>
    <scope>NUCLEOTIDE SEQUENCE [LARGE SCALE GENOMIC DNA]</scope>
</reference>
<dbReference type="CTD" id="20240707"/>
<organism evidence="1 2">
    <name type="scientific">Lottia gigantea</name>
    <name type="common">Giant owl limpet</name>
    <dbReference type="NCBI Taxonomy" id="225164"/>
    <lineage>
        <taxon>Eukaryota</taxon>
        <taxon>Metazoa</taxon>
        <taxon>Spiralia</taxon>
        <taxon>Lophotrochozoa</taxon>
        <taxon>Mollusca</taxon>
        <taxon>Gastropoda</taxon>
        <taxon>Patellogastropoda</taxon>
        <taxon>Lottioidea</taxon>
        <taxon>Lottiidae</taxon>
        <taxon>Lottia</taxon>
    </lineage>
</organism>
<dbReference type="HOGENOM" id="CLU_2161218_0_0_1"/>
<keyword evidence="2" id="KW-1185">Reference proteome</keyword>
<evidence type="ECO:0000313" key="1">
    <source>
        <dbReference type="EMBL" id="ESO85260.1"/>
    </source>
</evidence>
<dbReference type="GeneID" id="20240707"/>
<name>V3ZRT2_LOTGI</name>
<sequence length="111" mass="12744">MTMLFKSSNSNDRCSPHVNDLPILFDRVWPNVAVGQVSALWDYRARTEDNTTFDKGDMMSLNDASDEDSLNDLERSQIEGKVLTALWNYKAKTENDITFHKGDKMILIDDR</sequence>
<dbReference type="Proteomes" id="UP000030746">
    <property type="component" value="Unassembled WGS sequence"/>
</dbReference>
<dbReference type="SUPFAM" id="SSF50044">
    <property type="entry name" value="SH3-domain"/>
    <property type="match status" value="2"/>
</dbReference>
<dbReference type="Gene3D" id="2.30.30.40">
    <property type="entry name" value="SH3 Domains"/>
    <property type="match status" value="2"/>
</dbReference>
<proteinExistence type="predicted"/>
<dbReference type="AlphaFoldDB" id="V3ZRT2"/>
<dbReference type="InterPro" id="IPR036028">
    <property type="entry name" value="SH3-like_dom_sf"/>
</dbReference>
<dbReference type="KEGG" id="lgi:LOTGIDRAFT_167836"/>
<accession>V3ZRT2</accession>
<dbReference type="RefSeq" id="XP_009063966.1">
    <property type="nucleotide sequence ID" value="XM_009065718.1"/>
</dbReference>
<gene>
    <name evidence="1" type="ORF">LOTGIDRAFT_167836</name>
</gene>